<accession>A0A4Y2SH53</accession>
<sequence length="85" mass="9969">MRMVFILLMKIPPLLHKTQELAGKFKREFWSLSPYYIAQNVRQFVSKDLSEQSSLQKVRENSCPDLAQWDVFLSSRLKQVGPVLK</sequence>
<comment type="caution">
    <text evidence="1">The sequence shown here is derived from an EMBL/GenBank/DDBJ whole genome shotgun (WGS) entry which is preliminary data.</text>
</comment>
<evidence type="ECO:0000313" key="2">
    <source>
        <dbReference type="Proteomes" id="UP000499080"/>
    </source>
</evidence>
<gene>
    <name evidence="1" type="ORF">AVEN_132288_1</name>
</gene>
<protein>
    <submittedName>
        <fullName evidence="1">Uncharacterized protein</fullName>
    </submittedName>
</protein>
<proteinExistence type="predicted"/>
<evidence type="ECO:0000313" key="1">
    <source>
        <dbReference type="EMBL" id="GBN86545.1"/>
    </source>
</evidence>
<reference evidence="1 2" key="1">
    <citation type="journal article" date="2019" name="Sci. Rep.">
        <title>Orb-weaving spider Araneus ventricosus genome elucidates the spidroin gene catalogue.</title>
        <authorList>
            <person name="Kono N."/>
            <person name="Nakamura H."/>
            <person name="Ohtoshi R."/>
            <person name="Moran D.A.P."/>
            <person name="Shinohara A."/>
            <person name="Yoshida Y."/>
            <person name="Fujiwara M."/>
            <person name="Mori M."/>
            <person name="Tomita M."/>
            <person name="Arakawa K."/>
        </authorList>
    </citation>
    <scope>NUCLEOTIDE SEQUENCE [LARGE SCALE GENOMIC DNA]</scope>
</reference>
<dbReference type="Proteomes" id="UP000499080">
    <property type="component" value="Unassembled WGS sequence"/>
</dbReference>
<keyword evidence="2" id="KW-1185">Reference proteome</keyword>
<dbReference type="EMBL" id="BGPR01021350">
    <property type="protein sequence ID" value="GBN86545.1"/>
    <property type="molecule type" value="Genomic_DNA"/>
</dbReference>
<name>A0A4Y2SH53_ARAVE</name>
<dbReference type="AlphaFoldDB" id="A0A4Y2SH53"/>
<organism evidence="1 2">
    <name type="scientific">Araneus ventricosus</name>
    <name type="common">Orbweaver spider</name>
    <name type="synonym">Epeira ventricosa</name>
    <dbReference type="NCBI Taxonomy" id="182803"/>
    <lineage>
        <taxon>Eukaryota</taxon>
        <taxon>Metazoa</taxon>
        <taxon>Ecdysozoa</taxon>
        <taxon>Arthropoda</taxon>
        <taxon>Chelicerata</taxon>
        <taxon>Arachnida</taxon>
        <taxon>Araneae</taxon>
        <taxon>Araneomorphae</taxon>
        <taxon>Entelegynae</taxon>
        <taxon>Araneoidea</taxon>
        <taxon>Araneidae</taxon>
        <taxon>Araneus</taxon>
    </lineage>
</organism>